<evidence type="ECO:0000313" key="2">
    <source>
        <dbReference type="Proteomes" id="UP000593564"/>
    </source>
</evidence>
<dbReference type="Proteomes" id="UP000593564">
    <property type="component" value="Unassembled WGS sequence"/>
</dbReference>
<name>A0A7J7HPU7_CAMSI</name>
<gene>
    <name evidence="1" type="ORF">HYC85_007313</name>
</gene>
<comment type="caution">
    <text evidence="1">The sequence shown here is derived from an EMBL/GenBank/DDBJ whole genome shotgun (WGS) entry which is preliminary data.</text>
</comment>
<evidence type="ECO:0000313" key="1">
    <source>
        <dbReference type="EMBL" id="KAF5954457.1"/>
    </source>
</evidence>
<dbReference type="AlphaFoldDB" id="A0A7J7HPU7"/>
<organism evidence="1 2">
    <name type="scientific">Camellia sinensis</name>
    <name type="common">Tea plant</name>
    <name type="synonym">Thea sinensis</name>
    <dbReference type="NCBI Taxonomy" id="4442"/>
    <lineage>
        <taxon>Eukaryota</taxon>
        <taxon>Viridiplantae</taxon>
        <taxon>Streptophyta</taxon>
        <taxon>Embryophyta</taxon>
        <taxon>Tracheophyta</taxon>
        <taxon>Spermatophyta</taxon>
        <taxon>Magnoliopsida</taxon>
        <taxon>eudicotyledons</taxon>
        <taxon>Gunneridae</taxon>
        <taxon>Pentapetalae</taxon>
        <taxon>asterids</taxon>
        <taxon>Ericales</taxon>
        <taxon>Theaceae</taxon>
        <taxon>Camellia</taxon>
    </lineage>
</organism>
<sequence length="123" mass="14365">MGLKERTDANWMNLSDAKLQFVLFLPAVCMLLRETNKKNGVPATRLEVWMAGYTKDNKPSNDKVVEVMSDADKLNRRLVRLKSTNRTRERLRRDGFLGLFGHKVDLLDYHEKKLQDLEVNKPY</sequence>
<proteinExistence type="predicted"/>
<reference evidence="1 2" key="2">
    <citation type="submission" date="2020-07" db="EMBL/GenBank/DDBJ databases">
        <title>Genome assembly of wild tea tree DASZ reveals pedigree and selection history of tea varieties.</title>
        <authorList>
            <person name="Zhang W."/>
        </authorList>
    </citation>
    <scope>NUCLEOTIDE SEQUENCE [LARGE SCALE GENOMIC DNA]</scope>
    <source>
        <strain evidence="2">cv. G240</strain>
        <tissue evidence="1">Leaf</tissue>
    </source>
</reference>
<keyword evidence="2" id="KW-1185">Reference proteome</keyword>
<protein>
    <submittedName>
        <fullName evidence="1">Uncharacterized protein</fullName>
    </submittedName>
</protein>
<dbReference type="EMBL" id="JACBKZ010000003">
    <property type="protein sequence ID" value="KAF5954457.1"/>
    <property type="molecule type" value="Genomic_DNA"/>
</dbReference>
<reference evidence="2" key="1">
    <citation type="journal article" date="2020" name="Nat. Commun.">
        <title>Genome assembly of wild tea tree DASZ reveals pedigree and selection history of tea varieties.</title>
        <authorList>
            <person name="Zhang W."/>
            <person name="Zhang Y."/>
            <person name="Qiu H."/>
            <person name="Guo Y."/>
            <person name="Wan H."/>
            <person name="Zhang X."/>
            <person name="Scossa F."/>
            <person name="Alseekh S."/>
            <person name="Zhang Q."/>
            <person name="Wang P."/>
            <person name="Xu L."/>
            <person name="Schmidt M.H."/>
            <person name="Jia X."/>
            <person name="Li D."/>
            <person name="Zhu A."/>
            <person name="Guo F."/>
            <person name="Chen W."/>
            <person name="Ni D."/>
            <person name="Usadel B."/>
            <person name="Fernie A.R."/>
            <person name="Wen W."/>
        </authorList>
    </citation>
    <scope>NUCLEOTIDE SEQUENCE [LARGE SCALE GENOMIC DNA]</scope>
    <source>
        <strain evidence="2">cv. G240</strain>
    </source>
</reference>
<accession>A0A7J7HPU7</accession>